<dbReference type="SUPFAM" id="SSF50156">
    <property type="entry name" value="PDZ domain-like"/>
    <property type="match status" value="1"/>
</dbReference>
<evidence type="ECO:0000313" key="7">
    <source>
        <dbReference type="Proteomes" id="UP001314263"/>
    </source>
</evidence>
<protein>
    <recommendedName>
        <fullName evidence="5">PDZ domain-containing protein</fullName>
    </recommendedName>
</protein>
<dbReference type="Proteomes" id="UP001314263">
    <property type="component" value="Unassembled WGS sequence"/>
</dbReference>
<dbReference type="GO" id="GO:0006508">
    <property type="term" value="P:proteolysis"/>
    <property type="evidence" value="ECO:0007669"/>
    <property type="project" value="UniProtKB-KW"/>
</dbReference>
<dbReference type="InterPro" id="IPR041489">
    <property type="entry name" value="PDZ_6"/>
</dbReference>
<gene>
    <name evidence="6" type="ORF">CVIRNUC_002838</name>
</gene>
<keyword evidence="4" id="KW-1133">Transmembrane helix</keyword>
<evidence type="ECO:0000313" key="6">
    <source>
        <dbReference type="EMBL" id="CAK0761209.1"/>
    </source>
</evidence>
<dbReference type="Pfam" id="PF17820">
    <property type="entry name" value="PDZ_6"/>
    <property type="match status" value="1"/>
</dbReference>
<evidence type="ECO:0000256" key="2">
    <source>
        <dbReference type="ARBA" id="ARBA00022670"/>
    </source>
</evidence>
<dbReference type="InterPro" id="IPR036034">
    <property type="entry name" value="PDZ_sf"/>
</dbReference>
<dbReference type="InterPro" id="IPR009003">
    <property type="entry name" value="Peptidase_S1_PA"/>
</dbReference>
<evidence type="ECO:0000256" key="1">
    <source>
        <dbReference type="ARBA" id="ARBA00010541"/>
    </source>
</evidence>
<comment type="caution">
    <text evidence="6">The sequence shown here is derived from an EMBL/GenBank/DDBJ whole genome shotgun (WGS) entry which is preliminary data.</text>
</comment>
<feature type="domain" description="PDZ" evidence="5">
    <location>
        <begin position="381"/>
        <end position="482"/>
    </location>
</feature>
<name>A0AAV1HXY4_9CHLO</name>
<dbReference type="PROSITE" id="PS50106">
    <property type="entry name" value="PDZ"/>
    <property type="match status" value="1"/>
</dbReference>
<dbReference type="GO" id="GO:0004252">
    <property type="term" value="F:serine-type endopeptidase activity"/>
    <property type="evidence" value="ECO:0007669"/>
    <property type="project" value="InterPro"/>
</dbReference>
<proteinExistence type="inferred from homology"/>
<reference evidence="6 7" key="1">
    <citation type="submission" date="2023-10" db="EMBL/GenBank/DDBJ databases">
        <authorList>
            <person name="Maclean D."/>
            <person name="Macfadyen A."/>
        </authorList>
    </citation>
    <scope>NUCLEOTIDE SEQUENCE [LARGE SCALE GENOMIC DNA]</scope>
</reference>
<dbReference type="AlphaFoldDB" id="A0AAV1HXY4"/>
<dbReference type="SUPFAM" id="SSF50494">
    <property type="entry name" value="Trypsin-like serine proteases"/>
    <property type="match status" value="1"/>
</dbReference>
<dbReference type="Gene3D" id="2.40.10.120">
    <property type="match status" value="1"/>
</dbReference>
<dbReference type="Pfam" id="PF13365">
    <property type="entry name" value="Trypsin_2"/>
    <property type="match status" value="1"/>
</dbReference>
<comment type="similarity">
    <text evidence="1">Belongs to the peptidase S1C family.</text>
</comment>
<dbReference type="SMART" id="SM00228">
    <property type="entry name" value="PDZ"/>
    <property type="match status" value="1"/>
</dbReference>
<evidence type="ECO:0000256" key="3">
    <source>
        <dbReference type="ARBA" id="ARBA00022801"/>
    </source>
</evidence>
<accession>A0AAV1HXY4</accession>
<dbReference type="PANTHER" id="PTHR22939:SF125">
    <property type="entry name" value="PROTEASE DO-LIKE 14-RELATED"/>
    <property type="match status" value="1"/>
</dbReference>
<keyword evidence="3" id="KW-0378">Hydrolase</keyword>
<dbReference type="PANTHER" id="PTHR22939">
    <property type="entry name" value="SERINE PROTEASE FAMILY S1C HTRA-RELATED"/>
    <property type="match status" value="1"/>
</dbReference>
<dbReference type="EMBL" id="CAUYUE010000004">
    <property type="protein sequence ID" value="CAK0761209.1"/>
    <property type="molecule type" value="Genomic_DNA"/>
</dbReference>
<dbReference type="Gene3D" id="2.30.42.10">
    <property type="match status" value="1"/>
</dbReference>
<dbReference type="InterPro" id="IPR001940">
    <property type="entry name" value="Peptidase_S1C"/>
</dbReference>
<keyword evidence="4" id="KW-0812">Transmembrane</keyword>
<dbReference type="PRINTS" id="PR00834">
    <property type="entry name" value="PROTEASES2C"/>
</dbReference>
<keyword evidence="4" id="KW-0472">Membrane</keyword>
<dbReference type="InterPro" id="IPR001478">
    <property type="entry name" value="PDZ"/>
</dbReference>
<sequence length="498" mass="51278">MSGRAWAFLSRVVGRQAAASTSGRCASGSSAAGFTSCASAEGGPAGKDLNAIYAACMIRKLQKPDPYAFNWSWAGRAGDIPKGKPMYYFAFGGVVGAGLGAMGYAGIANLKMRDFESSLRALWKQHEMADYTALSALSISQPMKALRGLWEQAPEAAFVPGPAGQGRGPLSLGPHSLADAAARAAPAVVHVGVERTGAGAGSSASSSGSGLILESDGTILTSAQIVSTAAEARRGINGKMQLPKVLITLQDGRIFQGRVISSDRATDLAIVKVDSRDPLPCAQLGTSAGLRVGEWVLALGSPLHLHNSVTAGIVSCVDRKAVELGLAGPNTEYIQTDAATNSGNSGGPLVNLDGEVVGISSMKAVVADGVSFAIPIDTAKHIASQLQAHGRVVRPYIGIKMLQLDAAKAEQLRRTDASFPAVRAGILVPQVLPGSPAHSAGLRPGDVIIGYGSQREPTTSRLIMALAEQVGRPLELHIVRPGSPGQMSIHVTAAEAAS</sequence>
<feature type="transmembrane region" description="Helical" evidence="4">
    <location>
        <begin position="86"/>
        <end position="107"/>
    </location>
</feature>
<organism evidence="6 7">
    <name type="scientific">Coccomyxa viridis</name>
    <dbReference type="NCBI Taxonomy" id="1274662"/>
    <lineage>
        <taxon>Eukaryota</taxon>
        <taxon>Viridiplantae</taxon>
        <taxon>Chlorophyta</taxon>
        <taxon>core chlorophytes</taxon>
        <taxon>Trebouxiophyceae</taxon>
        <taxon>Trebouxiophyceae incertae sedis</taxon>
        <taxon>Coccomyxaceae</taxon>
        <taxon>Coccomyxa</taxon>
    </lineage>
</organism>
<keyword evidence="2" id="KW-0645">Protease</keyword>
<evidence type="ECO:0000259" key="5">
    <source>
        <dbReference type="PROSITE" id="PS50106"/>
    </source>
</evidence>
<keyword evidence="7" id="KW-1185">Reference proteome</keyword>
<evidence type="ECO:0000256" key="4">
    <source>
        <dbReference type="SAM" id="Phobius"/>
    </source>
</evidence>